<keyword evidence="15 17" id="KW-0961">Cell wall biogenesis/degradation</keyword>
<feature type="domain" description="FAD-binding PCMH-type" evidence="18">
    <location>
        <begin position="12"/>
        <end position="181"/>
    </location>
</feature>
<evidence type="ECO:0000256" key="15">
    <source>
        <dbReference type="ARBA" id="ARBA00023316"/>
    </source>
</evidence>
<dbReference type="GO" id="GO:0071555">
    <property type="term" value="P:cell wall organization"/>
    <property type="evidence" value="ECO:0007669"/>
    <property type="project" value="UniProtKB-KW"/>
</dbReference>
<keyword evidence="13 17" id="KW-0560">Oxidoreductase</keyword>
<comment type="cofactor">
    <cofactor evidence="1 17">
        <name>FAD</name>
        <dbReference type="ChEBI" id="CHEBI:57692"/>
    </cofactor>
</comment>
<protein>
    <recommendedName>
        <fullName evidence="17">UDP-N-acetylenolpyruvoylglucosamine reductase</fullName>
        <ecNumber evidence="17">1.3.1.98</ecNumber>
    </recommendedName>
    <alternativeName>
        <fullName evidence="17">UDP-N-acetylmuramate dehydrogenase</fullName>
    </alternativeName>
</protein>
<dbReference type="GO" id="GO:0005829">
    <property type="term" value="C:cytosol"/>
    <property type="evidence" value="ECO:0007669"/>
    <property type="project" value="TreeGrafter"/>
</dbReference>
<reference evidence="19 20" key="1">
    <citation type="submission" date="2016-07" db="EMBL/GenBank/DDBJ databases">
        <title>High microdiversification within the ubiquitous acI lineage of Actinobacteria.</title>
        <authorList>
            <person name="Neuenschwander S.M."/>
            <person name="Salcher M."/>
            <person name="Ghai R."/>
            <person name="Pernthaler J."/>
        </authorList>
    </citation>
    <scope>NUCLEOTIDE SEQUENCE [LARGE SCALE GENOMIC DNA]</scope>
    <source>
        <strain evidence="19">MMS-IA-56</strain>
    </source>
</reference>
<evidence type="ECO:0000256" key="2">
    <source>
        <dbReference type="ARBA" id="ARBA00003921"/>
    </source>
</evidence>
<feature type="active site" description="Proton donor" evidence="17">
    <location>
        <position position="236"/>
    </location>
</feature>
<comment type="function">
    <text evidence="2 17">Cell wall formation.</text>
</comment>
<evidence type="ECO:0000256" key="8">
    <source>
        <dbReference type="ARBA" id="ARBA00022630"/>
    </source>
</evidence>
<dbReference type="NCBIfam" id="NF000755">
    <property type="entry name" value="PRK00046.1"/>
    <property type="match status" value="1"/>
</dbReference>
<comment type="similarity">
    <text evidence="5 17">Belongs to the MurB family.</text>
</comment>
<evidence type="ECO:0000256" key="7">
    <source>
        <dbReference type="ARBA" id="ARBA00022618"/>
    </source>
</evidence>
<proteinExistence type="inferred from homology"/>
<dbReference type="Gene3D" id="3.90.78.10">
    <property type="entry name" value="UDP-N-acetylenolpyruvoylglucosamine reductase, C-terminal domain"/>
    <property type="match status" value="1"/>
</dbReference>
<keyword evidence="11 17" id="KW-0133">Cell shape</keyword>
<evidence type="ECO:0000256" key="1">
    <source>
        <dbReference type="ARBA" id="ARBA00001974"/>
    </source>
</evidence>
<keyword evidence="9 17" id="KW-0274">FAD</keyword>
<dbReference type="UniPathway" id="UPA00219"/>
<evidence type="ECO:0000256" key="10">
    <source>
        <dbReference type="ARBA" id="ARBA00022857"/>
    </source>
</evidence>
<keyword evidence="12 17" id="KW-0573">Peptidoglycan synthesis</keyword>
<evidence type="ECO:0000256" key="4">
    <source>
        <dbReference type="ARBA" id="ARBA00004752"/>
    </source>
</evidence>
<dbReference type="GO" id="GO:0051301">
    <property type="term" value="P:cell division"/>
    <property type="evidence" value="ECO:0007669"/>
    <property type="project" value="UniProtKB-KW"/>
</dbReference>
<dbReference type="PANTHER" id="PTHR21071:SF4">
    <property type="entry name" value="UDP-N-ACETYLENOLPYRUVOYLGLUCOSAMINE REDUCTASE"/>
    <property type="match status" value="1"/>
</dbReference>
<dbReference type="InterPro" id="IPR036635">
    <property type="entry name" value="MurB_C_sf"/>
</dbReference>
<dbReference type="Gene3D" id="3.30.465.10">
    <property type="match status" value="1"/>
</dbReference>
<evidence type="ECO:0000256" key="5">
    <source>
        <dbReference type="ARBA" id="ARBA00010485"/>
    </source>
</evidence>
<dbReference type="AlphaFoldDB" id="A0A249KHT8"/>
<keyword evidence="14 17" id="KW-0131">Cell cycle</keyword>
<comment type="pathway">
    <text evidence="4 17">Cell wall biogenesis; peptidoglycan biosynthesis.</text>
</comment>
<dbReference type="InterPro" id="IPR016167">
    <property type="entry name" value="FAD-bd_PCMH_sub1"/>
</dbReference>
<dbReference type="InterPro" id="IPR003170">
    <property type="entry name" value="MurB"/>
</dbReference>
<dbReference type="Pfam" id="PF02873">
    <property type="entry name" value="MurB_C"/>
    <property type="match status" value="1"/>
</dbReference>
<keyword evidence="10 17" id="KW-0521">NADP</keyword>
<dbReference type="InterPro" id="IPR006094">
    <property type="entry name" value="Oxid_FAD_bind_N"/>
</dbReference>
<evidence type="ECO:0000256" key="14">
    <source>
        <dbReference type="ARBA" id="ARBA00023306"/>
    </source>
</evidence>
<evidence type="ECO:0000256" key="17">
    <source>
        <dbReference type="HAMAP-Rule" id="MF_00037"/>
    </source>
</evidence>
<dbReference type="NCBIfam" id="TIGR00179">
    <property type="entry name" value="murB"/>
    <property type="match status" value="1"/>
</dbReference>
<dbReference type="EMBL" id="CP016773">
    <property type="protein sequence ID" value="ASY16378.1"/>
    <property type="molecule type" value="Genomic_DNA"/>
</dbReference>
<evidence type="ECO:0000256" key="12">
    <source>
        <dbReference type="ARBA" id="ARBA00022984"/>
    </source>
</evidence>
<dbReference type="GO" id="GO:0008762">
    <property type="term" value="F:UDP-N-acetylmuramate dehydrogenase activity"/>
    <property type="evidence" value="ECO:0007669"/>
    <property type="project" value="UniProtKB-UniRule"/>
</dbReference>
<dbReference type="EC" id="1.3.1.98" evidence="17"/>
<evidence type="ECO:0000256" key="13">
    <source>
        <dbReference type="ARBA" id="ARBA00023002"/>
    </source>
</evidence>
<comment type="subcellular location">
    <subcellularLocation>
        <location evidence="3 17">Cytoplasm</location>
    </subcellularLocation>
</comment>
<dbReference type="InterPro" id="IPR036318">
    <property type="entry name" value="FAD-bd_PCMH-like_sf"/>
</dbReference>
<dbReference type="SUPFAM" id="SSF56194">
    <property type="entry name" value="Uridine diphospho-N-Acetylenolpyruvylglucosamine reductase, MurB, C-terminal domain"/>
    <property type="match status" value="1"/>
</dbReference>
<dbReference type="GO" id="GO:0071949">
    <property type="term" value="F:FAD binding"/>
    <property type="evidence" value="ECO:0007669"/>
    <property type="project" value="InterPro"/>
</dbReference>
<dbReference type="PROSITE" id="PS51387">
    <property type="entry name" value="FAD_PCMH"/>
    <property type="match status" value="1"/>
</dbReference>
<name>A0A249KHT8_9ACTN</name>
<evidence type="ECO:0000256" key="6">
    <source>
        <dbReference type="ARBA" id="ARBA00022490"/>
    </source>
</evidence>
<organism evidence="19 20">
    <name type="scientific">Candidatus Planktophila sulfonica</name>
    <dbReference type="NCBI Taxonomy" id="1884904"/>
    <lineage>
        <taxon>Bacteria</taxon>
        <taxon>Bacillati</taxon>
        <taxon>Actinomycetota</taxon>
        <taxon>Actinomycetes</taxon>
        <taxon>Candidatus Nanopelagicales</taxon>
        <taxon>Candidatus Nanopelagicaceae</taxon>
        <taxon>Candidatus Planktophila</taxon>
    </lineage>
</organism>
<dbReference type="InterPro" id="IPR011601">
    <property type="entry name" value="MurB_C"/>
</dbReference>
<comment type="catalytic activity">
    <reaction evidence="16 17">
        <text>UDP-N-acetyl-alpha-D-muramate + NADP(+) = UDP-N-acetyl-3-O-(1-carboxyvinyl)-alpha-D-glucosamine + NADPH + H(+)</text>
        <dbReference type="Rhea" id="RHEA:12248"/>
        <dbReference type="ChEBI" id="CHEBI:15378"/>
        <dbReference type="ChEBI" id="CHEBI:57783"/>
        <dbReference type="ChEBI" id="CHEBI:58349"/>
        <dbReference type="ChEBI" id="CHEBI:68483"/>
        <dbReference type="ChEBI" id="CHEBI:70757"/>
        <dbReference type="EC" id="1.3.1.98"/>
    </reaction>
</comment>
<dbReference type="KEGG" id="psuf:A1sIA56_05685"/>
<evidence type="ECO:0000259" key="18">
    <source>
        <dbReference type="PROSITE" id="PS51387"/>
    </source>
</evidence>
<dbReference type="NCBIfam" id="NF010478">
    <property type="entry name" value="PRK13903.1"/>
    <property type="match status" value="1"/>
</dbReference>
<dbReference type="InterPro" id="IPR016166">
    <property type="entry name" value="FAD-bd_PCMH"/>
</dbReference>
<keyword evidence="6 17" id="KW-0963">Cytoplasm</keyword>
<dbReference type="SUPFAM" id="SSF56176">
    <property type="entry name" value="FAD-binding/transporter-associated domain-like"/>
    <property type="match status" value="1"/>
</dbReference>
<keyword evidence="7 17" id="KW-0132">Cell division</keyword>
<evidence type="ECO:0000313" key="20">
    <source>
        <dbReference type="Proteomes" id="UP000217215"/>
    </source>
</evidence>
<dbReference type="OrthoDB" id="9804753at2"/>
<dbReference type="Proteomes" id="UP000217215">
    <property type="component" value="Chromosome"/>
</dbReference>
<evidence type="ECO:0000256" key="11">
    <source>
        <dbReference type="ARBA" id="ARBA00022960"/>
    </source>
</evidence>
<dbReference type="InterPro" id="IPR016169">
    <property type="entry name" value="FAD-bd_PCMH_sub2"/>
</dbReference>
<gene>
    <name evidence="17" type="primary">murB</name>
    <name evidence="19" type="ORF">A1sIA56_05685</name>
</gene>
<feature type="active site" evidence="17">
    <location>
        <position position="158"/>
    </location>
</feature>
<evidence type="ECO:0000256" key="16">
    <source>
        <dbReference type="ARBA" id="ARBA00048914"/>
    </source>
</evidence>
<sequence length="338" mass="35776">MADLRDYTSLRVGGPAKKFVEVGTESEIIAAIEAAGDTPILIIGGGTNILVADTGFEGTVIRITSHSMQSEIDACSGATLTIGAGENWDEFVATTLERGFAGLETLSGIPGTVGAAPIQNIGAYGHEVSEFITRVRTYDRQAKSLKTFTNTECDFSYRNSHFKAHPGRYVVLDVQFNLRQGEMTAAITYAELAKKLGIEVGEKAPIGATRTAVLELRGAKGMLLNPSDRDSWSAGSFFTNPIVSKEIAAKLPEGAPKWPTSDGMVKTSAAWLIENSGVHKGDSHGGARVSTKHVLALTNAGNATATDIAELAKSAQQSVFEKFGITLEAEVNLVGITL</sequence>
<dbReference type="HAMAP" id="MF_00037">
    <property type="entry name" value="MurB"/>
    <property type="match status" value="1"/>
</dbReference>
<feature type="active site" evidence="17">
    <location>
        <position position="330"/>
    </location>
</feature>
<accession>A0A249KHT8</accession>
<evidence type="ECO:0000256" key="3">
    <source>
        <dbReference type="ARBA" id="ARBA00004496"/>
    </source>
</evidence>
<dbReference type="PANTHER" id="PTHR21071">
    <property type="entry name" value="UDP-N-ACETYLENOLPYRUVOYLGLUCOSAMINE REDUCTASE"/>
    <property type="match status" value="1"/>
</dbReference>
<keyword evidence="8 17" id="KW-0285">Flavoprotein</keyword>
<evidence type="ECO:0000256" key="9">
    <source>
        <dbReference type="ARBA" id="ARBA00022827"/>
    </source>
</evidence>
<evidence type="ECO:0000313" key="19">
    <source>
        <dbReference type="EMBL" id="ASY16378.1"/>
    </source>
</evidence>
<dbReference type="Pfam" id="PF01565">
    <property type="entry name" value="FAD_binding_4"/>
    <property type="match status" value="1"/>
</dbReference>
<dbReference type="GO" id="GO:0008360">
    <property type="term" value="P:regulation of cell shape"/>
    <property type="evidence" value="ECO:0007669"/>
    <property type="project" value="UniProtKB-KW"/>
</dbReference>
<dbReference type="RefSeq" id="WP_095673941.1">
    <property type="nucleotide sequence ID" value="NZ_CP016773.1"/>
</dbReference>
<keyword evidence="20" id="KW-1185">Reference proteome</keyword>
<dbReference type="Gene3D" id="3.30.43.10">
    <property type="entry name" value="Uridine Diphospho-n-acetylenolpyruvylglucosamine Reductase, domain 2"/>
    <property type="match status" value="1"/>
</dbReference>
<dbReference type="GO" id="GO:0009252">
    <property type="term" value="P:peptidoglycan biosynthetic process"/>
    <property type="evidence" value="ECO:0007669"/>
    <property type="project" value="UniProtKB-UniRule"/>
</dbReference>